<evidence type="ECO:0000313" key="3">
    <source>
        <dbReference type="Proteomes" id="UP000297245"/>
    </source>
</evidence>
<evidence type="ECO:0008006" key="4">
    <source>
        <dbReference type="Google" id="ProtNLM"/>
    </source>
</evidence>
<dbReference type="EMBL" id="ML180769">
    <property type="protein sequence ID" value="THU76665.1"/>
    <property type="molecule type" value="Genomic_DNA"/>
</dbReference>
<dbReference type="OrthoDB" id="2523927at2759"/>
<name>A0A4V4HAS4_DENBC</name>
<reference evidence="2 3" key="1">
    <citation type="journal article" date="2019" name="Nat. Ecol. Evol.">
        <title>Megaphylogeny resolves global patterns of mushroom evolution.</title>
        <authorList>
            <person name="Varga T."/>
            <person name="Krizsan K."/>
            <person name="Foldi C."/>
            <person name="Dima B."/>
            <person name="Sanchez-Garcia M."/>
            <person name="Sanchez-Ramirez S."/>
            <person name="Szollosi G.J."/>
            <person name="Szarkandi J.G."/>
            <person name="Papp V."/>
            <person name="Albert L."/>
            <person name="Andreopoulos W."/>
            <person name="Angelini C."/>
            <person name="Antonin V."/>
            <person name="Barry K.W."/>
            <person name="Bougher N.L."/>
            <person name="Buchanan P."/>
            <person name="Buyck B."/>
            <person name="Bense V."/>
            <person name="Catcheside P."/>
            <person name="Chovatia M."/>
            <person name="Cooper J."/>
            <person name="Damon W."/>
            <person name="Desjardin D."/>
            <person name="Finy P."/>
            <person name="Geml J."/>
            <person name="Haridas S."/>
            <person name="Hughes K."/>
            <person name="Justo A."/>
            <person name="Karasinski D."/>
            <person name="Kautmanova I."/>
            <person name="Kiss B."/>
            <person name="Kocsube S."/>
            <person name="Kotiranta H."/>
            <person name="LaButti K.M."/>
            <person name="Lechner B.E."/>
            <person name="Liimatainen K."/>
            <person name="Lipzen A."/>
            <person name="Lukacs Z."/>
            <person name="Mihaltcheva S."/>
            <person name="Morgado L.N."/>
            <person name="Niskanen T."/>
            <person name="Noordeloos M.E."/>
            <person name="Ohm R.A."/>
            <person name="Ortiz-Santana B."/>
            <person name="Ovrebo C."/>
            <person name="Racz N."/>
            <person name="Riley R."/>
            <person name="Savchenko A."/>
            <person name="Shiryaev A."/>
            <person name="Soop K."/>
            <person name="Spirin V."/>
            <person name="Szebenyi C."/>
            <person name="Tomsovsky M."/>
            <person name="Tulloss R.E."/>
            <person name="Uehling J."/>
            <person name="Grigoriev I.V."/>
            <person name="Vagvolgyi C."/>
            <person name="Papp T."/>
            <person name="Martin F.M."/>
            <person name="Miettinen O."/>
            <person name="Hibbett D.S."/>
            <person name="Nagy L.G."/>
        </authorList>
    </citation>
    <scope>NUCLEOTIDE SEQUENCE [LARGE SCALE GENOMIC DNA]</scope>
    <source>
        <strain evidence="2 3">CBS 962.96</strain>
    </source>
</reference>
<organism evidence="2 3">
    <name type="scientific">Dendrothele bispora (strain CBS 962.96)</name>
    <dbReference type="NCBI Taxonomy" id="1314807"/>
    <lineage>
        <taxon>Eukaryota</taxon>
        <taxon>Fungi</taxon>
        <taxon>Dikarya</taxon>
        <taxon>Basidiomycota</taxon>
        <taxon>Agaricomycotina</taxon>
        <taxon>Agaricomycetes</taxon>
        <taxon>Agaricomycetidae</taxon>
        <taxon>Agaricales</taxon>
        <taxon>Agaricales incertae sedis</taxon>
        <taxon>Dendrothele</taxon>
    </lineage>
</organism>
<evidence type="ECO:0000313" key="2">
    <source>
        <dbReference type="EMBL" id="THU76665.1"/>
    </source>
</evidence>
<dbReference type="Gene3D" id="1.10.510.10">
    <property type="entry name" value="Transferase(Phosphotransferase) domain 1"/>
    <property type="match status" value="1"/>
</dbReference>
<dbReference type="Proteomes" id="UP000297245">
    <property type="component" value="Unassembled WGS sequence"/>
</dbReference>
<dbReference type="SUPFAM" id="SSF56112">
    <property type="entry name" value="Protein kinase-like (PK-like)"/>
    <property type="match status" value="1"/>
</dbReference>
<protein>
    <recommendedName>
        <fullName evidence="4">Protein kinase domain-containing protein</fullName>
    </recommendedName>
</protein>
<feature type="region of interest" description="Disordered" evidence="1">
    <location>
        <begin position="302"/>
        <end position="321"/>
    </location>
</feature>
<gene>
    <name evidence="2" type="ORF">K435DRAFT_878879</name>
</gene>
<keyword evidence="3" id="KW-1185">Reference proteome</keyword>
<evidence type="ECO:0000256" key="1">
    <source>
        <dbReference type="SAM" id="MobiDB-lite"/>
    </source>
</evidence>
<sequence>MNSSQKSLFQLLEQATEARARCPITSQTTSTKTKSISATELHLNEEKRVDGIKRVTTKDLVPDNVYGQYISALKNAPVDKAIENWLTIQLQTDNTRPITERAENDTNDRHGRDLELLATLLCDIVKTRFADKAKDAMLEHKQQNAGTGGWGCIPDHVMYLSFPQVGKMCQDQDVPTPLVATTHEDKTTSVIKSTVFKEKEKKESKPSPLNWPENKGDVVKRSDAIFVQIVTQMAAKETSIATFFTMEKIFYMKKDQKVLFWASADFDYVWYAVWILQAVDAAKKRYDAWSAGVENTLRAAAAKEAQSPTAEPGPSEGNGNRDIQIRCMIDTPSFLGIKQLLKNGSSKLLSATSPYSKSHQNMLRQLLFFSGKIIIEIGNLYFCSFLNWSWSIFATTVPLPWIVVFKDEDKIVAINPNVGVVGKISTVENLQHEAEMTKLASSILPHNTPMLLGCFTTGTLQLLLLSYIGHSLGEWSDLDDMSIQELIGLIKTLHANGLHHHDLHPPNITFYNGRLGIIDFGMSDVIADGIECIDCEDDVVIGAPDTVIHFQMYRGFFCIGVCNYQGKVTHL</sequence>
<accession>A0A4V4HAS4</accession>
<dbReference type="AlphaFoldDB" id="A0A4V4HAS4"/>
<proteinExistence type="predicted"/>
<dbReference type="InterPro" id="IPR011009">
    <property type="entry name" value="Kinase-like_dom_sf"/>
</dbReference>